<proteinExistence type="predicted"/>
<dbReference type="AlphaFoldDB" id="A0A9D4UVP7"/>
<evidence type="ECO:0000313" key="2">
    <source>
        <dbReference type="Proteomes" id="UP000886520"/>
    </source>
</evidence>
<sequence length="111" mass="13442">MSSTRVSPNKKDVCRKRIGRNSYVKHPVHLLEQSQVELFLNFKEQYPEIVISQLTIFVHITYFRIAEWLKKFGLNIRRHWVWSDGAASQFKARRPFYFLARYSVFTRWKMS</sequence>
<gene>
    <name evidence="1" type="ORF">GOP47_0010752</name>
</gene>
<dbReference type="OrthoDB" id="5986127at2759"/>
<evidence type="ECO:0000313" key="1">
    <source>
        <dbReference type="EMBL" id="KAI5074791.1"/>
    </source>
</evidence>
<keyword evidence="2" id="KW-1185">Reference proteome</keyword>
<accession>A0A9D4UVP7</accession>
<protein>
    <submittedName>
        <fullName evidence="1">Uncharacterized protein</fullName>
    </submittedName>
</protein>
<comment type="caution">
    <text evidence="1">The sequence shown here is derived from an EMBL/GenBank/DDBJ whole genome shotgun (WGS) entry which is preliminary data.</text>
</comment>
<name>A0A9D4UVP7_ADICA</name>
<organism evidence="1 2">
    <name type="scientific">Adiantum capillus-veneris</name>
    <name type="common">Maidenhair fern</name>
    <dbReference type="NCBI Taxonomy" id="13818"/>
    <lineage>
        <taxon>Eukaryota</taxon>
        <taxon>Viridiplantae</taxon>
        <taxon>Streptophyta</taxon>
        <taxon>Embryophyta</taxon>
        <taxon>Tracheophyta</taxon>
        <taxon>Polypodiopsida</taxon>
        <taxon>Polypodiidae</taxon>
        <taxon>Polypodiales</taxon>
        <taxon>Pteridineae</taxon>
        <taxon>Pteridaceae</taxon>
        <taxon>Vittarioideae</taxon>
        <taxon>Adiantum</taxon>
    </lineage>
</organism>
<reference evidence="1" key="1">
    <citation type="submission" date="2021-01" db="EMBL/GenBank/DDBJ databases">
        <title>Adiantum capillus-veneris genome.</title>
        <authorList>
            <person name="Fang Y."/>
            <person name="Liao Q."/>
        </authorList>
    </citation>
    <scope>NUCLEOTIDE SEQUENCE</scope>
    <source>
        <strain evidence="1">H3</strain>
        <tissue evidence="1">Leaf</tissue>
    </source>
</reference>
<dbReference type="EMBL" id="JABFUD020000010">
    <property type="protein sequence ID" value="KAI5074791.1"/>
    <property type="molecule type" value="Genomic_DNA"/>
</dbReference>
<dbReference type="Proteomes" id="UP000886520">
    <property type="component" value="Chromosome 10"/>
</dbReference>